<dbReference type="PANTHER" id="PTHR16138">
    <property type="entry name" value="MYCOPHENOLIC ACID ACYL-GLUCURONIDE ESTERASE, MITOCHONDRIAL"/>
    <property type="match status" value="1"/>
</dbReference>
<keyword evidence="1 2" id="KW-0378">Hydrolase</keyword>
<dbReference type="Gene3D" id="3.40.50.1820">
    <property type="entry name" value="alpha/beta hydrolase"/>
    <property type="match status" value="1"/>
</dbReference>
<dbReference type="PANTHER" id="PTHR16138:SF7">
    <property type="entry name" value="PALMITOYL-PROTEIN THIOESTERASE ABHD10, MITOCHONDRIAL"/>
    <property type="match status" value="1"/>
</dbReference>
<protein>
    <submittedName>
        <fullName evidence="2">Alpha/beta fold hydrolase</fullName>
    </submittedName>
</protein>
<comment type="caution">
    <text evidence="2">The sequence shown here is derived from an EMBL/GenBank/DDBJ whole genome shotgun (WGS) entry which is preliminary data.</text>
</comment>
<dbReference type="Pfam" id="PF05728">
    <property type="entry name" value="UPF0227"/>
    <property type="match status" value="1"/>
</dbReference>
<gene>
    <name evidence="2" type="ORF">ENR64_20670</name>
</gene>
<evidence type="ECO:0000313" key="2">
    <source>
        <dbReference type="EMBL" id="HFN00123.1"/>
    </source>
</evidence>
<dbReference type="InterPro" id="IPR008886">
    <property type="entry name" value="UPF0227/Esterase_YqiA"/>
</dbReference>
<evidence type="ECO:0000256" key="1">
    <source>
        <dbReference type="ARBA" id="ARBA00022801"/>
    </source>
</evidence>
<dbReference type="GO" id="GO:0008474">
    <property type="term" value="F:palmitoyl-(protein) hydrolase activity"/>
    <property type="evidence" value="ECO:0007669"/>
    <property type="project" value="TreeGrafter"/>
</dbReference>
<dbReference type="InterPro" id="IPR029058">
    <property type="entry name" value="AB_hydrolase_fold"/>
</dbReference>
<dbReference type="SUPFAM" id="SSF53474">
    <property type="entry name" value="alpha/beta-Hydrolases"/>
    <property type="match status" value="1"/>
</dbReference>
<accession>A0A7C3KIU2</accession>
<dbReference type="InterPro" id="IPR052382">
    <property type="entry name" value="ABHD10_acyl-thioesterase"/>
</dbReference>
<dbReference type="GO" id="GO:0004553">
    <property type="term" value="F:hydrolase activity, hydrolyzing O-glycosyl compounds"/>
    <property type="evidence" value="ECO:0007669"/>
    <property type="project" value="TreeGrafter"/>
</dbReference>
<sequence>MQYIYLHGFASSPQSKKAQDLRDRFAQIGISLTIPDLNQGNFAGLTLSRQIRQVEALLPPQLELVTLIGSSFGGLTAAWLGQRHAQIERLVLLAPAFEFLAHWTARMGPDQLHQWQEAGVLPVFHYGENALKPLEYGFLEDAAQFNERDLTRSLPTLILHGRDDDVIPLQASLEFARQRPWVRLIPLQSDHALVDVSDLIWQAINDFCDLGK</sequence>
<reference evidence="2" key="1">
    <citation type="journal article" date="2020" name="mSystems">
        <title>Genome- and Community-Level Interaction Insights into Carbon Utilization and Element Cycling Functions of Hydrothermarchaeota in Hydrothermal Sediment.</title>
        <authorList>
            <person name="Zhou Z."/>
            <person name="Liu Y."/>
            <person name="Xu W."/>
            <person name="Pan J."/>
            <person name="Luo Z.H."/>
            <person name="Li M."/>
        </authorList>
    </citation>
    <scope>NUCLEOTIDE SEQUENCE [LARGE SCALE GENOMIC DNA]</scope>
    <source>
        <strain evidence="2">SpSt-418</strain>
    </source>
</reference>
<organism evidence="2">
    <name type="scientific">Oscillatoriales cyanobacterium SpSt-418</name>
    <dbReference type="NCBI Taxonomy" id="2282169"/>
    <lineage>
        <taxon>Bacteria</taxon>
        <taxon>Bacillati</taxon>
        <taxon>Cyanobacteriota</taxon>
        <taxon>Cyanophyceae</taxon>
        <taxon>Oscillatoriophycideae</taxon>
        <taxon>Oscillatoriales</taxon>
    </lineage>
</organism>
<proteinExistence type="predicted"/>
<dbReference type="AlphaFoldDB" id="A0A7C3KIU2"/>
<name>A0A7C3KIU2_9CYAN</name>
<dbReference type="EMBL" id="DSRU01000294">
    <property type="protein sequence ID" value="HFN00123.1"/>
    <property type="molecule type" value="Genomic_DNA"/>
</dbReference>